<dbReference type="CDD" id="cd00303">
    <property type="entry name" value="retropepsin_like"/>
    <property type="match status" value="1"/>
</dbReference>
<comment type="caution">
    <text evidence="3">The sequence shown here is derived from an EMBL/GenBank/DDBJ whole genome shotgun (WGS) entry which is preliminary data.</text>
</comment>
<keyword evidence="4" id="KW-1185">Reference proteome</keyword>
<evidence type="ECO:0000313" key="4">
    <source>
        <dbReference type="Proteomes" id="UP000701853"/>
    </source>
</evidence>
<sequence length="389" mass="44756">MDHFIRDYLMLAEQNTVQNARPSNQYEADHPGIQRGKKDTAVQSEARAPARAYAIRAREEASSPDIITGTFTLYDTSIIALIDPGSTHSYVCETLIFSKTLPVESTEFVIRVSNPLGRCVMVNKVCKNCPLMIRDPCFLANLMLLPFDEFDIILGIDWLTLHDAIVNCKRKTIDLRCQNDEIIRIESNDLNGLPVVISSMLAQKYVRKGCEAYFAYVFDSKVSERKIESLPIVCEYPDVFPEELPGLPPIRELNKVTIKNKYTLPRIDDLFDQLKGVTVFSKIDLRSGYYQLRVKDSDIFRQYLDWFMVVFIDDILIYSRDETKHAKYLRLMLQTLREKQLYAKFSKCEFWLHEVSFLGHVVSASGIRVDPSKISAILDWKPLRNVSEV</sequence>
<dbReference type="InterPro" id="IPR000477">
    <property type="entry name" value="RT_dom"/>
</dbReference>
<name>A0A8J5YLK6_9ROSI</name>
<dbReference type="InterPro" id="IPR043128">
    <property type="entry name" value="Rev_trsase/Diguanyl_cyclase"/>
</dbReference>
<dbReference type="FunFam" id="3.30.70.270:FF:000003">
    <property type="entry name" value="Transposon Ty3-G Gag-Pol polyprotein"/>
    <property type="match status" value="1"/>
</dbReference>
<evidence type="ECO:0000256" key="1">
    <source>
        <dbReference type="SAM" id="MobiDB-lite"/>
    </source>
</evidence>
<feature type="region of interest" description="Disordered" evidence="1">
    <location>
        <begin position="20"/>
        <end position="43"/>
    </location>
</feature>
<dbReference type="Pfam" id="PF00078">
    <property type="entry name" value="RVT_1"/>
    <property type="match status" value="1"/>
</dbReference>
<feature type="domain" description="Reverse transcriptase" evidence="2">
    <location>
        <begin position="300"/>
        <end position="361"/>
    </location>
</feature>
<dbReference type="InterPro" id="IPR043502">
    <property type="entry name" value="DNA/RNA_pol_sf"/>
</dbReference>
<dbReference type="InterPro" id="IPR053134">
    <property type="entry name" value="RNA-dir_DNA_polymerase"/>
</dbReference>
<dbReference type="CDD" id="cd01647">
    <property type="entry name" value="RT_LTR"/>
    <property type="match status" value="1"/>
</dbReference>
<dbReference type="PANTHER" id="PTHR24559:SF444">
    <property type="entry name" value="REVERSE TRANSCRIPTASE DOMAIN-CONTAINING PROTEIN"/>
    <property type="match status" value="1"/>
</dbReference>
<dbReference type="Proteomes" id="UP000701853">
    <property type="component" value="Chromosome 8"/>
</dbReference>
<dbReference type="InterPro" id="IPR021109">
    <property type="entry name" value="Peptidase_aspartic_dom_sf"/>
</dbReference>
<dbReference type="PANTHER" id="PTHR24559">
    <property type="entry name" value="TRANSPOSON TY3-I GAG-POL POLYPROTEIN"/>
    <property type="match status" value="1"/>
</dbReference>
<evidence type="ECO:0000259" key="2">
    <source>
        <dbReference type="Pfam" id="PF00078"/>
    </source>
</evidence>
<dbReference type="Pfam" id="PF08284">
    <property type="entry name" value="RVP_2"/>
    <property type="match status" value="1"/>
</dbReference>
<organism evidence="3 4">
    <name type="scientific">Gossypium anomalum</name>
    <dbReference type="NCBI Taxonomy" id="47600"/>
    <lineage>
        <taxon>Eukaryota</taxon>
        <taxon>Viridiplantae</taxon>
        <taxon>Streptophyta</taxon>
        <taxon>Embryophyta</taxon>
        <taxon>Tracheophyta</taxon>
        <taxon>Spermatophyta</taxon>
        <taxon>Magnoliopsida</taxon>
        <taxon>eudicotyledons</taxon>
        <taxon>Gunneridae</taxon>
        <taxon>Pentapetalae</taxon>
        <taxon>rosids</taxon>
        <taxon>malvids</taxon>
        <taxon>Malvales</taxon>
        <taxon>Malvaceae</taxon>
        <taxon>Malvoideae</taxon>
        <taxon>Gossypium</taxon>
    </lineage>
</organism>
<gene>
    <name evidence="3" type="ORF">CXB51_019784</name>
</gene>
<evidence type="ECO:0000313" key="3">
    <source>
        <dbReference type="EMBL" id="KAG8486478.1"/>
    </source>
</evidence>
<dbReference type="SUPFAM" id="SSF56672">
    <property type="entry name" value="DNA/RNA polymerases"/>
    <property type="match status" value="1"/>
</dbReference>
<proteinExistence type="predicted"/>
<dbReference type="Gene3D" id="3.30.70.270">
    <property type="match status" value="1"/>
</dbReference>
<dbReference type="AlphaFoldDB" id="A0A8J5YLK6"/>
<reference evidence="3 4" key="1">
    <citation type="journal article" date="2021" name="bioRxiv">
        <title>The Gossypium anomalum genome as a resource for cotton improvement and evolutionary analysis of hybrid incompatibility.</title>
        <authorList>
            <person name="Grover C.E."/>
            <person name="Yuan D."/>
            <person name="Arick M.A."/>
            <person name="Miller E.R."/>
            <person name="Hu G."/>
            <person name="Peterson D.G."/>
            <person name="Wendel J.F."/>
            <person name="Udall J.A."/>
        </authorList>
    </citation>
    <scope>NUCLEOTIDE SEQUENCE [LARGE SCALE GENOMIC DNA]</scope>
    <source>
        <strain evidence="3">JFW-Udall</strain>
        <tissue evidence="3">Leaf</tissue>
    </source>
</reference>
<dbReference type="EMBL" id="JAHUZN010000008">
    <property type="protein sequence ID" value="KAG8486478.1"/>
    <property type="molecule type" value="Genomic_DNA"/>
</dbReference>
<feature type="compositionally biased region" description="Basic and acidic residues" evidence="1">
    <location>
        <begin position="27"/>
        <end position="40"/>
    </location>
</feature>
<dbReference type="OrthoDB" id="851428at2759"/>
<dbReference type="Gene3D" id="2.40.70.10">
    <property type="entry name" value="Acid Proteases"/>
    <property type="match status" value="1"/>
</dbReference>
<accession>A0A8J5YLK6</accession>
<protein>
    <recommendedName>
        <fullName evidence="2">Reverse transcriptase domain-containing protein</fullName>
    </recommendedName>
</protein>